<dbReference type="GO" id="GO:0046677">
    <property type="term" value="P:response to antibiotic"/>
    <property type="evidence" value="ECO:0007669"/>
    <property type="project" value="UniProtKB-KW"/>
</dbReference>
<keyword evidence="10" id="KW-1133">Transmembrane helix</keyword>
<feature type="domain" description="Penicillin-binding protein transpeptidase" evidence="11">
    <location>
        <begin position="392"/>
        <end position="717"/>
    </location>
</feature>
<evidence type="ECO:0000313" key="14">
    <source>
        <dbReference type="Proteomes" id="UP000187735"/>
    </source>
</evidence>
<name>A0A1P8WNW7_9PLAN</name>
<keyword evidence="5" id="KW-0121">Carboxypeptidase</keyword>
<dbReference type="EC" id="3.5.2.6" evidence="4"/>
<evidence type="ECO:0000256" key="3">
    <source>
        <dbReference type="ARBA" id="ARBA00007898"/>
    </source>
</evidence>
<keyword evidence="5" id="KW-0645">Protease</keyword>
<dbReference type="PANTHER" id="PTHR30627:SF6">
    <property type="entry name" value="BETA-LACTAMASE YBXI-RELATED"/>
    <property type="match status" value="1"/>
</dbReference>
<dbReference type="KEGG" id="fmr:Fuma_05415"/>
<evidence type="ECO:0000256" key="1">
    <source>
        <dbReference type="ARBA" id="ARBA00001526"/>
    </source>
</evidence>
<comment type="similarity">
    <text evidence="3">Belongs to the class-D beta-lactamase family.</text>
</comment>
<feature type="domain" description="Penicillin-binding protein dimerisation" evidence="12">
    <location>
        <begin position="72"/>
        <end position="331"/>
    </location>
</feature>
<dbReference type="InterPro" id="IPR005311">
    <property type="entry name" value="PBP_dimer"/>
</dbReference>
<protein>
    <recommendedName>
        <fullName evidence="4">beta-lactamase</fullName>
        <ecNumber evidence="4">3.5.2.6</ecNumber>
    </recommendedName>
</protein>
<evidence type="ECO:0000259" key="11">
    <source>
        <dbReference type="Pfam" id="PF00905"/>
    </source>
</evidence>
<dbReference type="Gene3D" id="3.40.710.10">
    <property type="entry name" value="DD-peptidase/beta-lactamase superfamily"/>
    <property type="match status" value="1"/>
</dbReference>
<feature type="transmembrane region" description="Helical" evidence="10">
    <location>
        <begin position="29"/>
        <end position="49"/>
    </location>
</feature>
<dbReference type="GO" id="GO:0004180">
    <property type="term" value="F:carboxypeptidase activity"/>
    <property type="evidence" value="ECO:0007669"/>
    <property type="project" value="UniProtKB-KW"/>
</dbReference>
<keyword evidence="7" id="KW-0378">Hydrolase</keyword>
<dbReference type="AlphaFoldDB" id="A0A1P8WNW7"/>
<dbReference type="InterPro" id="IPR036138">
    <property type="entry name" value="PBP_dimer_sf"/>
</dbReference>
<keyword evidence="9" id="KW-0046">Antibiotic resistance</keyword>
<dbReference type="InterPro" id="IPR001460">
    <property type="entry name" value="PCN-bd_Tpept"/>
</dbReference>
<evidence type="ECO:0000256" key="10">
    <source>
        <dbReference type="SAM" id="Phobius"/>
    </source>
</evidence>
<organism evidence="13 14">
    <name type="scientific">Fuerstiella marisgermanici</name>
    <dbReference type="NCBI Taxonomy" id="1891926"/>
    <lineage>
        <taxon>Bacteria</taxon>
        <taxon>Pseudomonadati</taxon>
        <taxon>Planctomycetota</taxon>
        <taxon>Planctomycetia</taxon>
        <taxon>Planctomycetales</taxon>
        <taxon>Planctomycetaceae</taxon>
        <taxon>Fuerstiella</taxon>
    </lineage>
</organism>
<dbReference type="Proteomes" id="UP000187735">
    <property type="component" value="Chromosome"/>
</dbReference>
<evidence type="ECO:0000256" key="5">
    <source>
        <dbReference type="ARBA" id="ARBA00022645"/>
    </source>
</evidence>
<dbReference type="InterPro" id="IPR012338">
    <property type="entry name" value="Beta-lactam/transpept-like"/>
</dbReference>
<evidence type="ECO:0000259" key="12">
    <source>
        <dbReference type="Pfam" id="PF03717"/>
    </source>
</evidence>
<dbReference type="GO" id="GO:0005886">
    <property type="term" value="C:plasma membrane"/>
    <property type="evidence" value="ECO:0007669"/>
    <property type="project" value="TreeGrafter"/>
</dbReference>
<dbReference type="GO" id="GO:0008800">
    <property type="term" value="F:beta-lactamase activity"/>
    <property type="evidence" value="ECO:0007669"/>
    <property type="project" value="UniProtKB-EC"/>
</dbReference>
<dbReference type="OrthoDB" id="9804124at2"/>
<comment type="catalytic activity">
    <reaction evidence="1">
        <text>a beta-lactam + H2O = a substituted beta-amino acid</text>
        <dbReference type="Rhea" id="RHEA:20401"/>
        <dbReference type="ChEBI" id="CHEBI:15377"/>
        <dbReference type="ChEBI" id="CHEBI:35627"/>
        <dbReference type="ChEBI" id="CHEBI:140347"/>
        <dbReference type="EC" id="3.5.2.6"/>
    </reaction>
</comment>
<dbReference type="EMBL" id="CP017641">
    <property type="protein sequence ID" value="APZ95753.1"/>
    <property type="molecule type" value="Genomic_DNA"/>
</dbReference>
<dbReference type="RefSeq" id="WP_077026866.1">
    <property type="nucleotide sequence ID" value="NZ_CP017641.1"/>
</dbReference>
<evidence type="ECO:0000256" key="9">
    <source>
        <dbReference type="ARBA" id="ARBA00023251"/>
    </source>
</evidence>
<dbReference type="Gene3D" id="3.90.1310.10">
    <property type="entry name" value="Penicillin-binding protein 2a (Domain 2)"/>
    <property type="match status" value="1"/>
</dbReference>
<evidence type="ECO:0000256" key="4">
    <source>
        <dbReference type="ARBA" id="ARBA00012865"/>
    </source>
</evidence>
<evidence type="ECO:0000256" key="8">
    <source>
        <dbReference type="ARBA" id="ARBA00023136"/>
    </source>
</evidence>
<reference evidence="13 14" key="1">
    <citation type="journal article" date="2016" name="Front. Microbiol.">
        <title>Fuerstia marisgermanicae gen. nov., sp. nov., an Unusual Member of the Phylum Planctomycetes from the German Wadden Sea.</title>
        <authorList>
            <person name="Kohn T."/>
            <person name="Heuer A."/>
            <person name="Jogler M."/>
            <person name="Vollmers J."/>
            <person name="Boedeker C."/>
            <person name="Bunk B."/>
            <person name="Rast P."/>
            <person name="Borchert D."/>
            <person name="Glockner I."/>
            <person name="Freese H.M."/>
            <person name="Klenk H.P."/>
            <person name="Overmann J."/>
            <person name="Kaster A.K."/>
            <person name="Rohde M."/>
            <person name="Wiegand S."/>
            <person name="Jogler C."/>
        </authorList>
    </citation>
    <scope>NUCLEOTIDE SEQUENCE [LARGE SCALE GENOMIC DNA]</scope>
    <source>
        <strain evidence="13 14">NH11</strain>
    </source>
</reference>
<gene>
    <name evidence="13" type="primary">pbpB</name>
    <name evidence="13" type="ORF">Fuma_05415</name>
</gene>
<dbReference type="SUPFAM" id="SSF56519">
    <property type="entry name" value="Penicillin binding protein dimerisation domain"/>
    <property type="match status" value="1"/>
</dbReference>
<dbReference type="SUPFAM" id="SSF56601">
    <property type="entry name" value="beta-lactamase/transpeptidase-like"/>
    <property type="match status" value="1"/>
</dbReference>
<keyword evidence="8 10" id="KW-0472">Membrane</keyword>
<keyword evidence="10" id="KW-0812">Transmembrane</keyword>
<keyword evidence="6" id="KW-0732">Signal</keyword>
<dbReference type="GO" id="GO:0071555">
    <property type="term" value="P:cell wall organization"/>
    <property type="evidence" value="ECO:0007669"/>
    <property type="project" value="TreeGrafter"/>
</dbReference>
<evidence type="ECO:0000256" key="7">
    <source>
        <dbReference type="ARBA" id="ARBA00022801"/>
    </source>
</evidence>
<proteinExistence type="inferred from homology"/>
<dbReference type="InterPro" id="IPR050515">
    <property type="entry name" value="Beta-lactam/transpept"/>
</dbReference>
<keyword evidence="14" id="KW-1185">Reference proteome</keyword>
<dbReference type="Pfam" id="PF00905">
    <property type="entry name" value="Transpeptidase"/>
    <property type="match status" value="1"/>
</dbReference>
<comment type="subcellular location">
    <subcellularLocation>
        <location evidence="2">Membrane</location>
    </subcellularLocation>
</comment>
<evidence type="ECO:0000313" key="13">
    <source>
        <dbReference type="EMBL" id="APZ95753.1"/>
    </source>
</evidence>
<evidence type="ECO:0000256" key="2">
    <source>
        <dbReference type="ARBA" id="ARBA00004370"/>
    </source>
</evidence>
<evidence type="ECO:0000256" key="6">
    <source>
        <dbReference type="ARBA" id="ARBA00022729"/>
    </source>
</evidence>
<dbReference type="GO" id="GO:0008658">
    <property type="term" value="F:penicillin binding"/>
    <property type="evidence" value="ECO:0007669"/>
    <property type="project" value="InterPro"/>
</dbReference>
<dbReference type="PANTHER" id="PTHR30627">
    <property type="entry name" value="PEPTIDOGLYCAN D,D-TRANSPEPTIDASE"/>
    <property type="match status" value="1"/>
</dbReference>
<sequence length="731" mass="80342">MHNQPLNPIFHDDGAAPDALIDPPPVTRFVMLAIAFFAATFIVLGRMGWVQGRLQERYLDALNATTVEYEAIPARDGRILTESSVVLAADVDQYSVQMHYRWLQEPLDATWVSREVRRRLSRTERRDPALVEVTEADILSTRDEMWSAVAQVAAIPVTELKDRLRTVQGRVQRIADSVNRRRLQSTEDRIATNGDDGLLIRIASSIRAALTTPARRGQSDRIVVREEESFHEIVDDVPLEVAAVIRQQPHRFPGVRVVVGHRRTYPQGELSAHVVGARTPLMDEETADLKAATQSGSWVPRRGRFGVERTYEHQLKSVPGRRRIVRNRRMEVLEDEVEREPVGGRDVVLTLNSDLQRHAERLLDEALTDAPQQLLPVANSEESRPQPVPKGGTIVVMDAATGRLLVAASAPRFSLSLFTGSSTDDWAAANADRRHPFIHRVTSMALPPGSVIKPFTAAAAIEAKALDPDAMFACQGFLKSPDEHRCLIFRLYGSGHGDTTLTQALAQSCNVYFFDAAQRLGFSPLRAWFDRFGFGRTTGVDLPFEEAGNVPGSVVTEPANVRMDREALGLAIGQSSLTATPLQIVRSMAAIANGGWLVTPHVVSPDGTARTTRDIDDRPHDIARHRIPGLSGAVLDRIREGLAAVVQAPYGTGYKTVRLENVLIAGKSGTAETAPGKQDHAWFAGYFPADQPKYAFAVVLEHGGSGSQAAGVVARELVREMHRSGFCGESR</sequence>
<dbReference type="Pfam" id="PF03717">
    <property type="entry name" value="PBP_dimer"/>
    <property type="match status" value="1"/>
</dbReference>
<accession>A0A1P8WNW7</accession>
<dbReference type="STRING" id="1891926.Fuma_05415"/>